<sequence length="409" mass="43412">MRIAIIGAGIAGVCTAYELAADGHQVSVFERRGSVAAEASFANSGLVAPGLVLGWTQAPLSLAGRWRRWRQGRDEAAALRRQRLLKLAVYSHERLQQLRRSLKLDYERAEGMLVLLRSAREQAAIAPGLELLAEAGIAHRALDAAQCRQAEPGLNPEAALHGGVLLNAGEVGNCRQFAHQLRLEAQRLGVQFRFHTTVRSIAPGTPARLVHEYTPPHEGPGPSARNGNGENGGDTQPAETGPQQDSFEAIIVCGAQDSAALLQPLKLKLPLASAQSCSITAPLRQLEAHPELGPKAGLFDQQKQVHISRIGQRVRVVGSDEAQLHKVLNDWLPGAMVAGQLQRWQGPHATLSDGLPVLGGSGLAGIWLNLGHADGGFTLACGAARVLAEQVGGLTPELDVSGLDSARFG</sequence>
<feature type="domain" description="FAD dependent oxidoreductase" evidence="4">
    <location>
        <begin position="2"/>
        <end position="389"/>
    </location>
</feature>
<dbReference type="SUPFAM" id="SSF51905">
    <property type="entry name" value="FAD/NAD(P)-binding domain"/>
    <property type="match status" value="1"/>
</dbReference>
<dbReference type="PANTHER" id="PTHR13847">
    <property type="entry name" value="SARCOSINE DEHYDROGENASE-RELATED"/>
    <property type="match status" value="1"/>
</dbReference>
<proteinExistence type="inferred from homology"/>
<evidence type="ECO:0000256" key="3">
    <source>
        <dbReference type="SAM" id="MobiDB-lite"/>
    </source>
</evidence>
<keyword evidence="6" id="KW-1185">Reference proteome</keyword>
<dbReference type="Gene3D" id="3.30.9.10">
    <property type="entry name" value="D-Amino Acid Oxidase, subunit A, domain 2"/>
    <property type="match status" value="1"/>
</dbReference>
<keyword evidence="2" id="KW-0560">Oxidoreductase</keyword>
<dbReference type="PANTHER" id="PTHR13847:SF280">
    <property type="entry name" value="D-AMINO ACID DEHYDROGENASE"/>
    <property type="match status" value="1"/>
</dbReference>
<name>A0ABT8DZQ7_9BURK</name>
<evidence type="ECO:0000256" key="1">
    <source>
        <dbReference type="ARBA" id="ARBA00009410"/>
    </source>
</evidence>
<dbReference type="RefSeq" id="WP_290361351.1">
    <property type="nucleotide sequence ID" value="NZ_JAUHHC010000007.1"/>
</dbReference>
<evidence type="ECO:0000259" key="4">
    <source>
        <dbReference type="Pfam" id="PF01266"/>
    </source>
</evidence>
<protein>
    <submittedName>
        <fullName evidence="5">FAD-dependent oxidoreductase</fullName>
    </submittedName>
</protein>
<organism evidence="5 6">
    <name type="scientific">Roseateles violae</name>
    <dbReference type="NCBI Taxonomy" id="3058042"/>
    <lineage>
        <taxon>Bacteria</taxon>
        <taxon>Pseudomonadati</taxon>
        <taxon>Pseudomonadota</taxon>
        <taxon>Betaproteobacteria</taxon>
        <taxon>Burkholderiales</taxon>
        <taxon>Sphaerotilaceae</taxon>
        <taxon>Roseateles</taxon>
    </lineage>
</organism>
<reference evidence="5 6" key="1">
    <citation type="submission" date="2023-06" db="EMBL/GenBank/DDBJ databases">
        <title>Pelomonas sp. PFR6 16S ribosomal RNA gene Genome sequencing and assembly.</title>
        <authorList>
            <person name="Woo H."/>
        </authorList>
    </citation>
    <scope>NUCLEOTIDE SEQUENCE [LARGE SCALE GENOMIC DNA]</scope>
    <source>
        <strain evidence="5 6">PFR6</strain>
    </source>
</reference>
<feature type="region of interest" description="Disordered" evidence="3">
    <location>
        <begin position="205"/>
        <end position="242"/>
    </location>
</feature>
<evidence type="ECO:0000313" key="5">
    <source>
        <dbReference type="EMBL" id="MDN3923039.1"/>
    </source>
</evidence>
<comment type="similarity">
    <text evidence="1">Belongs to the DadA oxidoreductase family.</text>
</comment>
<feature type="compositionally biased region" description="Polar residues" evidence="3">
    <location>
        <begin position="225"/>
        <end position="242"/>
    </location>
</feature>
<dbReference type="InterPro" id="IPR006076">
    <property type="entry name" value="FAD-dep_OxRdtase"/>
</dbReference>
<evidence type="ECO:0000313" key="6">
    <source>
        <dbReference type="Proteomes" id="UP001228044"/>
    </source>
</evidence>
<dbReference type="Pfam" id="PF01266">
    <property type="entry name" value="DAO"/>
    <property type="match status" value="1"/>
</dbReference>
<gene>
    <name evidence="5" type="ORF">QWJ38_22355</name>
</gene>
<dbReference type="Gene3D" id="3.50.50.60">
    <property type="entry name" value="FAD/NAD(P)-binding domain"/>
    <property type="match status" value="1"/>
</dbReference>
<dbReference type="InterPro" id="IPR036188">
    <property type="entry name" value="FAD/NAD-bd_sf"/>
</dbReference>
<accession>A0ABT8DZQ7</accession>
<dbReference type="Proteomes" id="UP001228044">
    <property type="component" value="Unassembled WGS sequence"/>
</dbReference>
<comment type="caution">
    <text evidence="5">The sequence shown here is derived from an EMBL/GenBank/DDBJ whole genome shotgun (WGS) entry which is preliminary data.</text>
</comment>
<evidence type="ECO:0000256" key="2">
    <source>
        <dbReference type="ARBA" id="ARBA00023002"/>
    </source>
</evidence>
<dbReference type="EMBL" id="JAUHHC010000007">
    <property type="protein sequence ID" value="MDN3923039.1"/>
    <property type="molecule type" value="Genomic_DNA"/>
</dbReference>